<evidence type="ECO:0000259" key="1">
    <source>
        <dbReference type="Pfam" id="PF10551"/>
    </source>
</evidence>
<evidence type="ECO:0000313" key="3">
    <source>
        <dbReference type="EMBL" id="CAF4150847.1"/>
    </source>
</evidence>
<proteinExistence type="predicted"/>
<dbReference type="InterPro" id="IPR018289">
    <property type="entry name" value="MULE_transposase_dom"/>
</dbReference>
<evidence type="ECO:0000313" key="4">
    <source>
        <dbReference type="Proteomes" id="UP000663866"/>
    </source>
</evidence>
<dbReference type="Pfam" id="PF10551">
    <property type="entry name" value="MULE"/>
    <property type="match status" value="1"/>
</dbReference>
<evidence type="ECO:0000313" key="2">
    <source>
        <dbReference type="EMBL" id="CAF1929490.1"/>
    </source>
</evidence>
<organism evidence="3 4">
    <name type="scientific">Rotaria magnacalcarata</name>
    <dbReference type="NCBI Taxonomy" id="392030"/>
    <lineage>
        <taxon>Eukaryota</taxon>
        <taxon>Metazoa</taxon>
        <taxon>Spiralia</taxon>
        <taxon>Gnathifera</taxon>
        <taxon>Rotifera</taxon>
        <taxon>Eurotatoria</taxon>
        <taxon>Bdelloidea</taxon>
        <taxon>Philodinida</taxon>
        <taxon>Philodinidae</taxon>
        <taxon>Rotaria</taxon>
    </lineage>
</organism>
<gene>
    <name evidence="3" type="ORF">OVN521_LOCUS23583</name>
    <name evidence="2" type="ORF">WKI299_LOCUS331</name>
</gene>
<protein>
    <recommendedName>
        <fullName evidence="1">MULE transposase domain-containing protein</fullName>
    </recommendedName>
</protein>
<comment type="caution">
    <text evidence="3">The sequence shown here is derived from an EMBL/GenBank/DDBJ whole genome shotgun (WGS) entry which is preliminary data.</text>
</comment>
<dbReference type="Proteomes" id="UP000663856">
    <property type="component" value="Unassembled WGS sequence"/>
</dbReference>
<dbReference type="PANTHER" id="PTHR47160">
    <property type="entry name" value="PUTATIVE-RELATED"/>
    <property type="match status" value="1"/>
</dbReference>
<keyword evidence="4" id="KW-1185">Reference proteome</keyword>
<reference evidence="3" key="1">
    <citation type="submission" date="2021-02" db="EMBL/GenBank/DDBJ databases">
        <authorList>
            <person name="Nowell W R."/>
        </authorList>
    </citation>
    <scope>NUCLEOTIDE SEQUENCE</scope>
</reference>
<dbReference type="EMBL" id="CAJNRF010000019">
    <property type="protein sequence ID" value="CAF1929490.1"/>
    <property type="molecule type" value="Genomic_DNA"/>
</dbReference>
<name>A0A819Y0R1_9BILA</name>
<sequence length="580" mass="66861">MEVCCLRKIAKTELKSFLSRQLSIALRLRNTSSPISVSFWARTKRFLKPSSSTLHAFVDSSEQIIREPGKMCELAAEFYEDFFKKNEVVRPHPYTDTPLIEFDNEDENIPEVTLNELIETIHAKRKKKSLDAHGISNFMFNFLAPSNWSLLLQLYNQSFQKATLPVAWKDTPRCHTNLSMDAFLSLPTSHCHAPQPDCVPAIKLKNEIKARAATTDESTSTIIHSALRTYTLSAAGQLPKNESLMLMIRRQRTTETVDANGRLPEKLRKTYRDEDFIMHEDKKLIIFTTKTNLSILKQNKHWFADGTFKVCPDDYYQLFTLHAMMTNAIIPLVYGLLIGKSADDYNLFFEKVLEQDNFQPESIMTDFETGTIKSVKDMLPNILHKGCLFHFSQAVWRQVQSKGLTTKYKEDEVFRLNVKQLIALAFVPLDQIIIGFDLICDLFDDDADDLLEYFEKTWIGEPKRRGTGRKKPQFDHKLWNIHDRVVATVPRSNNSVEGWHNAFASRVAISHPTIVKLGEKIRREQSKFEVDMAKILQGHNIKTKKACYRKLDERITRLVNSFDPTQLDQFLKNMAANITL</sequence>
<dbReference type="PANTHER" id="PTHR47160:SF10">
    <property type="entry name" value="MULE TRANSPOSASE DOMAIN-CONTAINING PROTEIN"/>
    <property type="match status" value="1"/>
</dbReference>
<feature type="domain" description="MULE transposase" evidence="1">
    <location>
        <begin position="302"/>
        <end position="393"/>
    </location>
</feature>
<dbReference type="Proteomes" id="UP000663866">
    <property type="component" value="Unassembled WGS sequence"/>
</dbReference>
<dbReference type="EMBL" id="CAJOBG010005387">
    <property type="protein sequence ID" value="CAF4150847.1"/>
    <property type="molecule type" value="Genomic_DNA"/>
</dbReference>
<dbReference type="AlphaFoldDB" id="A0A819Y0R1"/>
<accession>A0A819Y0R1</accession>